<dbReference type="InterPro" id="IPR024516">
    <property type="entry name" value="Mce_C"/>
</dbReference>
<evidence type="ECO:0000259" key="2">
    <source>
        <dbReference type="Pfam" id="PF02470"/>
    </source>
</evidence>
<dbReference type="Pfam" id="PF11887">
    <property type="entry name" value="Mce4_CUP1"/>
    <property type="match status" value="1"/>
</dbReference>
<gene>
    <name evidence="4" type="ORF">AB0I48_35675</name>
</gene>
<dbReference type="RefSeq" id="WP_357790321.1">
    <property type="nucleotide sequence ID" value="NZ_JBFAKC010000031.1"/>
</dbReference>
<dbReference type="InterPro" id="IPR003399">
    <property type="entry name" value="Mce/MlaD"/>
</dbReference>
<dbReference type="PRINTS" id="PR01782">
    <property type="entry name" value="MCEVIRFACTOR"/>
</dbReference>
<keyword evidence="1" id="KW-1133">Transmembrane helix</keyword>
<organism evidence="4 5">
    <name type="scientific">Nocardia aurea</name>
    <dbReference type="NCBI Taxonomy" id="2144174"/>
    <lineage>
        <taxon>Bacteria</taxon>
        <taxon>Bacillati</taxon>
        <taxon>Actinomycetota</taxon>
        <taxon>Actinomycetes</taxon>
        <taxon>Mycobacteriales</taxon>
        <taxon>Nocardiaceae</taxon>
        <taxon>Nocardia</taxon>
    </lineage>
</organism>
<name>A0ABV3G5M2_9NOCA</name>
<dbReference type="PANTHER" id="PTHR33371">
    <property type="entry name" value="INTERMEMBRANE PHOSPHOLIPID TRANSPORT SYSTEM BINDING PROTEIN MLAD-RELATED"/>
    <property type="match status" value="1"/>
</dbReference>
<comment type="caution">
    <text evidence="4">The sequence shown here is derived from an EMBL/GenBank/DDBJ whole genome shotgun (WGS) entry which is preliminary data.</text>
</comment>
<proteinExistence type="predicted"/>
<keyword evidence="1" id="KW-0812">Transmembrane</keyword>
<feature type="domain" description="Mce/MlaD" evidence="2">
    <location>
        <begin position="38"/>
        <end position="112"/>
    </location>
</feature>
<dbReference type="InterPro" id="IPR005693">
    <property type="entry name" value="Mce"/>
</dbReference>
<feature type="domain" description="Mammalian cell entry C-terminal" evidence="3">
    <location>
        <begin position="118"/>
        <end position="301"/>
    </location>
</feature>
<evidence type="ECO:0000259" key="3">
    <source>
        <dbReference type="Pfam" id="PF11887"/>
    </source>
</evidence>
<reference evidence="4 5" key="1">
    <citation type="submission" date="2024-06" db="EMBL/GenBank/DDBJ databases">
        <title>The Natural Products Discovery Center: Release of the First 8490 Sequenced Strains for Exploring Actinobacteria Biosynthetic Diversity.</title>
        <authorList>
            <person name="Kalkreuter E."/>
            <person name="Kautsar S.A."/>
            <person name="Yang D."/>
            <person name="Bader C.D."/>
            <person name="Teijaro C.N."/>
            <person name="Fluegel L."/>
            <person name="Davis C.M."/>
            <person name="Simpson J.R."/>
            <person name="Lauterbach L."/>
            <person name="Steele A.D."/>
            <person name="Gui C."/>
            <person name="Meng S."/>
            <person name="Li G."/>
            <person name="Viehrig K."/>
            <person name="Ye F."/>
            <person name="Su P."/>
            <person name="Kiefer A.F."/>
            <person name="Nichols A."/>
            <person name="Cepeda A.J."/>
            <person name="Yan W."/>
            <person name="Fan B."/>
            <person name="Jiang Y."/>
            <person name="Adhikari A."/>
            <person name="Zheng C.-J."/>
            <person name="Schuster L."/>
            <person name="Cowan T.M."/>
            <person name="Smanski M.J."/>
            <person name="Chevrette M.G."/>
            <person name="De Carvalho L.P.S."/>
            <person name="Shen B."/>
        </authorList>
    </citation>
    <scope>NUCLEOTIDE SEQUENCE [LARGE SCALE GENOMIC DNA]</scope>
    <source>
        <strain evidence="4 5">NPDC050403</strain>
    </source>
</reference>
<accession>A0ABV3G5M2</accession>
<keyword evidence="1" id="KW-0472">Membrane</keyword>
<dbReference type="EMBL" id="JBFAKC010000031">
    <property type="protein sequence ID" value="MEV0712908.1"/>
    <property type="molecule type" value="Genomic_DNA"/>
</dbReference>
<dbReference type="InterPro" id="IPR052336">
    <property type="entry name" value="MlaD_Phospholipid_Transporter"/>
</dbReference>
<sequence>MSEKRSPAITIGIVGIVVGLAIALSALQFDRLPFIRGGATFTANFTDAGGLLPGDAVQVAGVRSGRVEKVELDGDKVLVRFSLDESIVLGQKTSAAIKTNTVLGRKSLEVTPQGSGALRVDDTIPLERTTSPYSLNEALGDLGSTIGELDMDKVDRTLDALSETFADTPAPLRSALDGVTALSRSINARDQALSDLLTRAQSVTKILADRSDQINALLLDGNNLLGELERRRGAIGQLIVYVNQVSLQLSGLVSDNEPLLKSALDRLNSVLNLLQRNKQNLSEALDSVGPYAAALGEQVGNGPWFNAYVVNATSTELRPLVDALVWPEQLPNDLRNIFTHPAPPSIGPAEEDPPR</sequence>
<protein>
    <submittedName>
        <fullName evidence="4">MCE family protein</fullName>
    </submittedName>
</protein>
<feature type="transmembrane region" description="Helical" evidence="1">
    <location>
        <begin position="6"/>
        <end position="27"/>
    </location>
</feature>
<evidence type="ECO:0000256" key="1">
    <source>
        <dbReference type="SAM" id="Phobius"/>
    </source>
</evidence>
<dbReference type="PANTHER" id="PTHR33371:SF18">
    <property type="entry name" value="MCE-FAMILY PROTEIN MCE3C"/>
    <property type="match status" value="1"/>
</dbReference>
<dbReference type="Pfam" id="PF02470">
    <property type="entry name" value="MlaD"/>
    <property type="match status" value="1"/>
</dbReference>
<evidence type="ECO:0000313" key="4">
    <source>
        <dbReference type="EMBL" id="MEV0712908.1"/>
    </source>
</evidence>
<dbReference type="Proteomes" id="UP001551695">
    <property type="component" value="Unassembled WGS sequence"/>
</dbReference>
<keyword evidence="5" id="KW-1185">Reference proteome</keyword>
<dbReference type="NCBIfam" id="TIGR00996">
    <property type="entry name" value="Mtu_fam_mce"/>
    <property type="match status" value="1"/>
</dbReference>
<evidence type="ECO:0000313" key="5">
    <source>
        <dbReference type="Proteomes" id="UP001551695"/>
    </source>
</evidence>